<evidence type="ECO:0000313" key="7">
    <source>
        <dbReference type="EMBL" id="MDI9259491.1"/>
    </source>
</evidence>
<dbReference type="InterPro" id="IPR008972">
    <property type="entry name" value="Cupredoxin"/>
</dbReference>
<organism evidence="7 8">
    <name type="scientific">Alicyclobacillus sendaiensis PA2</name>
    <dbReference type="NCBI Taxonomy" id="3029425"/>
    <lineage>
        <taxon>Bacteria</taxon>
        <taxon>Bacillati</taxon>
        <taxon>Bacillota</taxon>
        <taxon>Bacilli</taxon>
        <taxon>Bacillales</taxon>
        <taxon>Alicyclobacillaceae</taxon>
        <taxon>Alicyclobacillus</taxon>
    </lineage>
</organism>
<feature type="domain" description="Plastocyanin-like" evidence="5">
    <location>
        <begin position="247"/>
        <end position="344"/>
    </location>
</feature>
<protein>
    <submittedName>
        <fullName evidence="7">Copper oxidase</fullName>
    </submittedName>
</protein>
<dbReference type="CDD" id="cd04202">
    <property type="entry name" value="CuRO_D2_2dMcoN_like"/>
    <property type="match status" value="1"/>
</dbReference>
<dbReference type="Gene3D" id="2.60.40.420">
    <property type="entry name" value="Cupredoxins - blue copper proteins"/>
    <property type="match status" value="2"/>
</dbReference>
<dbReference type="RefSeq" id="WP_283203047.1">
    <property type="nucleotide sequence ID" value="NZ_JASGCB010000005.1"/>
</dbReference>
<dbReference type="Pfam" id="PF07731">
    <property type="entry name" value="Cu-oxidase_2"/>
    <property type="match status" value="1"/>
</dbReference>
<evidence type="ECO:0000256" key="4">
    <source>
        <dbReference type="SAM" id="SignalP"/>
    </source>
</evidence>
<keyword evidence="2" id="KW-0560">Oxidoreductase</keyword>
<evidence type="ECO:0000256" key="1">
    <source>
        <dbReference type="ARBA" id="ARBA00022723"/>
    </source>
</evidence>
<accession>A0ABT6XWN6</accession>
<dbReference type="PANTHER" id="PTHR11709:SF394">
    <property type="entry name" value="FI03373P-RELATED"/>
    <property type="match status" value="1"/>
</dbReference>
<feature type="chain" id="PRO_5045880190" evidence="4">
    <location>
        <begin position="20"/>
        <end position="363"/>
    </location>
</feature>
<dbReference type="InterPro" id="IPR011706">
    <property type="entry name" value="Cu-oxidase_C"/>
</dbReference>
<feature type="domain" description="Plastocyanin-like" evidence="6">
    <location>
        <begin position="112"/>
        <end position="221"/>
    </location>
</feature>
<dbReference type="InterPro" id="IPR045087">
    <property type="entry name" value="Cu-oxidase_fam"/>
</dbReference>
<proteinExistence type="predicted"/>
<evidence type="ECO:0000259" key="6">
    <source>
        <dbReference type="Pfam" id="PF07732"/>
    </source>
</evidence>
<name>A0ABT6XWN6_ALISE</name>
<reference evidence="7 8" key="1">
    <citation type="submission" date="2023-04" db="EMBL/GenBank/DDBJ databases">
        <title>A. sendaiensis sub sp. chiapanensis a novel subspecie with specific adaptation in bacterial cell wall isolated from an active volcano.</title>
        <authorList>
            <person name="Alvarez Gutierrez P.E."/>
            <person name="Ortiz Cortes L.Y."/>
        </authorList>
    </citation>
    <scope>NUCLEOTIDE SEQUENCE [LARGE SCALE GENOMIC DNA]</scope>
    <source>
        <strain evidence="7 8">PA2</strain>
    </source>
</reference>
<dbReference type="PANTHER" id="PTHR11709">
    <property type="entry name" value="MULTI-COPPER OXIDASE"/>
    <property type="match status" value="1"/>
</dbReference>
<comment type="caution">
    <text evidence="7">The sequence shown here is derived from an EMBL/GenBank/DDBJ whole genome shotgun (WGS) entry which is preliminary data.</text>
</comment>
<keyword evidence="8" id="KW-1185">Reference proteome</keyword>
<dbReference type="InterPro" id="IPR011707">
    <property type="entry name" value="Cu-oxidase-like_N"/>
</dbReference>
<dbReference type="SUPFAM" id="SSF49503">
    <property type="entry name" value="Cupredoxins"/>
    <property type="match status" value="2"/>
</dbReference>
<evidence type="ECO:0000256" key="2">
    <source>
        <dbReference type="ARBA" id="ARBA00023002"/>
    </source>
</evidence>
<keyword evidence="3" id="KW-0186">Copper</keyword>
<evidence type="ECO:0000259" key="5">
    <source>
        <dbReference type="Pfam" id="PF07731"/>
    </source>
</evidence>
<keyword evidence="4" id="KW-0732">Signal</keyword>
<evidence type="ECO:0000313" key="8">
    <source>
        <dbReference type="Proteomes" id="UP001529245"/>
    </source>
</evidence>
<keyword evidence="1" id="KW-0479">Metal-binding</keyword>
<feature type="signal peptide" evidence="4">
    <location>
        <begin position="1"/>
        <end position="19"/>
    </location>
</feature>
<dbReference type="EMBL" id="JASGCB010000005">
    <property type="protein sequence ID" value="MDI9259491.1"/>
    <property type="molecule type" value="Genomic_DNA"/>
</dbReference>
<evidence type="ECO:0000256" key="3">
    <source>
        <dbReference type="ARBA" id="ARBA00023008"/>
    </source>
</evidence>
<gene>
    <name evidence="7" type="ORF">QID03_04760</name>
</gene>
<sequence length="363" mass="39047">MRKMLIAMMSGLSAMGAWAALAFAASHAHKTFAGAPRVLAASMSMSPTSTMGALPAPEGVPDAGPLSITPAIIRQQNEDAVRVMNEEGMAPQVLPGGVKRFTLVASEVNWYLYPGKAVVACGYNGQVPGPVIRVRVGDHVEIVLKNELNEPTTLNFPGLPLPASQLGIGGVTQRPIPPGGEGVYRFTVTPDMVGTHLYESGTDMASQIDQGLHGVLLVDPARGSLYPSARVDALYEIDAWMVDGSTTENAFGLDGKPYPNAPQLTVPYQSRVVLRIVNASGMCYHAMHVHETTFWLLAEDGWPLPKPRPMNVLAIAPGETADIEFVADVRGDWMFHCHILDHMMNPDDEVDMMGGLVTFIHVK</sequence>
<dbReference type="Proteomes" id="UP001529245">
    <property type="component" value="Unassembled WGS sequence"/>
</dbReference>
<dbReference type="Pfam" id="PF07732">
    <property type="entry name" value="Cu-oxidase_3"/>
    <property type="match status" value="1"/>
</dbReference>